<dbReference type="InterPro" id="IPR058210">
    <property type="entry name" value="SACS/Nov_dom"/>
</dbReference>
<dbReference type="STRING" id="93625.A0A409XAT7"/>
<comment type="caution">
    <text evidence="2">The sequence shown here is derived from an EMBL/GenBank/DDBJ whole genome shotgun (WGS) entry which is preliminary data.</text>
</comment>
<dbReference type="Pfam" id="PF25794">
    <property type="entry name" value="SACS"/>
    <property type="match status" value="2"/>
</dbReference>
<organism evidence="2 3">
    <name type="scientific">Psilocybe cyanescens</name>
    <dbReference type="NCBI Taxonomy" id="93625"/>
    <lineage>
        <taxon>Eukaryota</taxon>
        <taxon>Fungi</taxon>
        <taxon>Dikarya</taxon>
        <taxon>Basidiomycota</taxon>
        <taxon>Agaricomycotina</taxon>
        <taxon>Agaricomycetes</taxon>
        <taxon>Agaricomycetidae</taxon>
        <taxon>Agaricales</taxon>
        <taxon>Agaricineae</taxon>
        <taxon>Strophariaceae</taxon>
        <taxon>Psilocybe</taxon>
    </lineage>
</organism>
<name>A0A409XAT7_PSICY</name>
<dbReference type="InterPro" id="IPR036890">
    <property type="entry name" value="HATPase_C_sf"/>
</dbReference>
<feature type="domain" description="BTB" evidence="1">
    <location>
        <begin position="2470"/>
        <end position="2543"/>
    </location>
</feature>
<dbReference type="Proteomes" id="UP000283269">
    <property type="component" value="Unassembled WGS sequence"/>
</dbReference>
<evidence type="ECO:0000313" key="3">
    <source>
        <dbReference type="Proteomes" id="UP000283269"/>
    </source>
</evidence>
<dbReference type="OrthoDB" id="1262810at2759"/>
<dbReference type="InterPro" id="IPR000210">
    <property type="entry name" value="BTB/POZ_dom"/>
</dbReference>
<proteinExistence type="predicted"/>
<protein>
    <recommendedName>
        <fullName evidence="1">BTB domain-containing protein</fullName>
    </recommendedName>
</protein>
<dbReference type="SUPFAM" id="SSF55874">
    <property type="entry name" value="ATPase domain of HSP90 chaperone/DNA topoisomerase II/histidine kinase"/>
    <property type="match status" value="2"/>
</dbReference>
<accession>A0A409XAT7</accession>
<dbReference type="InParanoid" id="A0A409XAT7"/>
<dbReference type="Pfam" id="PF00651">
    <property type="entry name" value="BTB"/>
    <property type="match status" value="1"/>
</dbReference>
<reference evidence="2 3" key="1">
    <citation type="journal article" date="2018" name="Evol. Lett.">
        <title>Horizontal gene cluster transfer increased hallucinogenic mushroom diversity.</title>
        <authorList>
            <person name="Reynolds H.T."/>
            <person name="Vijayakumar V."/>
            <person name="Gluck-Thaler E."/>
            <person name="Korotkin H.B."/>
            <person name="Matheny P.B."/>
            <person name="Slot J.C."/>
        </authorList>
    </citation>
    <scope>NUCLEOTIDE SEQUENCE [LARGE SCALE GENOMIC DNA]</scope>
    <source>
        <strain evidence="2 3">2631</strain>
    </source>
</reference>
<dbReference type="PANTHER" id="PTHR46919:SF2">
    <property type="entry name" value="SACSIN"/>
    <property type="match status" value="1"/>
</dbReference>
<evidence type="ECO:0000313" key="2">
    <source>
        <dbReference type="EMBL" id="PPQ87787.1"/>
    </source>
</evidence>
<evidence type="ECO:0000259" key="1">
    <source>
        <dbReference type="PROSITE" id="PS50097"/>
    </source>
</evidence>
<keyword evidence="3" id="KW-1185">Reference proteome</keyword>
<gene>
    <name evidence="2" type="ORF">CVT25_008831</name>
</gene>
<dbReference type="SUPFAM" id="SSF54695">
    <property type="entry name" value="POZ domain"/>
    <property type="match status" value="1"/>
</dbReference>
<sequence length="2631" mass="296941">MPETAGEYVDIPALLKGILNGYPGNSAIFREYLQNSDDANASSQIFILDERTYPSESLVDSSLVDSQGPALVAVNDGVLEDTDWTSLQMIHSSSKALDESRTGKNGLGFRASYHLTENPHLLSGSRLVILDAHRRFKPHAGGVSMDFIREGPKYPDQLSPFTSFINNPASPYPGTIFRLPLRTENLAKTSRIKDTATPVAEMLELLDKFCSDEAEEVILFLKHIKKIEVKHLQRDGSEIRVGMVEVEDTEKRGDSTTVYRRITITSRDGSKSTRVWCHHRFMTSREKALEIMGGRLGYDVGSKLQAEKLSPLVELAFPLTGPAVEGRLYTLLPLPISTGFPLHLNAVFALTPDRQSLKNSLEVGGKKSRERLLVEWNRAVFELWAPAAWAEHLVDLTRADGHESCDLASGWSIWPPQQLDKGKYWAELPNRLIIEILRRRLAVFPSVEQNNLPVSYVSLQDPSILLAGPNPGIPLEALASLNIDIVRPPPYLFSIIAPLISSFKASILSPQALYERLLKTYSETNAPPCDEKDIHVITDYLASLTSLPTIQYICRVPWFSCTNNLRVALGSVSKKFVVPLTEEESRIFSSHPRMLTWDCMSRALHAHVSNPANFPILNVSTLKPDDIVTVLNTKFRHLQPQSSEIRETDHQWLIQFWTWMATWSKLDDFFRTLLNKCGDLYVLPTAERSLRKLSSHSFIFRNINAAAVEAWRLLGVHPLHGDLAEHPASMMKPVVEAPRTAGYVPLLIRSCDTKRLPTTARFSLSSRESSMLATMQIFKVRSRLGDEQKLGSIRGNAIYVKVDSAFPLPIQPDMDDAIYVDMSDDPTAKFVQLVNAEPPCIQYEVDFLCIAFDHWELQTAEGKDCFIHWMFEHISRVPQDLISRLDKIPFVEVEKKEQRVPPIGLIDPTSALENLYTEEAGKFPAGVFRGKYLQTMRSLGLLHSSLDAIILKERLDYLSTPTADPHRFRKAMNLLDLLNQFWSPQFKELIVYTRSKPWMPFNLSASSINTLVSPHQCRDQYSGRGKHENPFYYDLALHILPTDVQISSNLFRNALGWLDVIRPEVLVRQFRLTVDLEPNSERNERLMALIHYLGSLHDEHKLSSSVVDDLISVSADRSWIPISKYGEDTVETKFALLSPDVDLKPPFFHIENFHYPAFLEEMGCTIRPKLEILVDELSQIDFQSVKGLASSVCILQEIADEHPGFEPNSILIPGDNDEGLPLHRVFFRDMNFLNLSGGMIDLIPAHNSISRALAESLGIPFLSTLMLDDDSAGGQDNHEEDEQMSEDFVNRIQGFLREYDVRYALNEFLANADDAQASRFKLLLDTPTNVGERFVSPAFQKMAGCSRLVLFNDATFSEADFKGLRHVGLGGKRGLANTHGRHGLGALSFYYFTDVVTIISGEHVMFLDPSGEYLPPLRHGKRTALKRTISQVARQFPDQLKGYESLFEFGVGSTFYDGTLFILPLKSSISKTPCTLIDVHDMIKTSYKALSANAFFFTHLRHISASESTDLDSGDHCLWSFSATRQSVVALDDSSTRHNLTIKHQIGAADATSEKWLITTVTDIEIPEIHQPTAHGLNLSPESPLCVQLAVRMDNTDSLGLTANSFLFSTLRLPKSTSLPFHINTRFAISSNRQSVMLLPAGSDNQLDPKSAYNIWILKELVPPLYLSTLDYLVHSAQKKYFYRDIWWLLNSEDDISKLVRSSFLDALSTSKKMLFQDGTRNWLPFCDAVFSAFQPSQVTDLLTFIKAPKFVLYEHLKGMAHHKAAKTVDAQFVKRTLAATGLKPIQDLYKDRKLDSKGIARIMDYVRKEEDLGRIPLLVLSSGELVEIPDRDKSPVYRPTSPAIAALFSRGRFMAHDYTQESVKRLVDDGTINVLDLTEGQIVSLIRGELNCRTSIAQNEWLDLFWKLYPDLPVRPSLASLEDIEIVQGSSRTLRLTECTSNLVIYQSQRRSIEQPILDILQKFNFEIINLSNHPLLDDYLAPKYMNAVTNVLQCMESKGIFNFSVLTEQETQILAGWMRDRLGDAVNHWRHSGGKVGTQFLRQVPIWIAQTHERQVLHPASGLKILPPIFLADHVRLYQKPGVVFAPYSYSLIKFMQYLSPHDLAPKAMSPKAIMDFVDIPRRIDLDNVLMLESMKSFISSMLNLPTNEVRHARLQVPDRQGNLQLIDGLYDDEVALFSTTLNYTEPSSFVHASFRNLHSHLRSLGLHHQVNPITFATCARAVNQALQLHAAGVVERNVLFQMSDAAFEVYQTSLPGMIMIDKGVWSSIDDIGFVRRKDIRRQGATYDVDRYFDEPLPLLLPPSRFVCQSMIAIAWTQRALFYQEPSDEVVALNKTIGIPTANEVVEHLKVLATYKWLNEHIDDAREALETAANLPLFLNVNNPCADNWNGHWLRAREMVLGLHYDTAGLKRVGRFLQSYDKLLSISGCISLRAFERGSDAVPALDVATTIQDMRTTYNEMRKNRELTDVALVPSADDEAAVNDPELRAHLSFLAATIPFVRRSAQGWSVATTGTITFYGSPFGAKALLDFAYTGDFERPTPAGDVEFATLLTNLLELLPIADEWDMPQLKYLLEHKIIHKYDMIQKLPHQYQIMVEQAEKYNAESLKKALSEFQKANEEFLRVLQDTS</sequence>
<dbReference type="PROSITE" id="PS50097">
    <property type="entry name" value="BTB"/>
    <property type="match status" value="1"/>
</dbReference>
<dbReference type="PANTHER" id="PTHR46919">
    <property type="entry name" value="ZINC FINGER, C3HC4 TYPE (RING FINGER) FAMILY PROTEIN"/>
    <property type="match status" value="1"/>
</dbReference>
<dbReference type="Gene3D" id="3.30.710.10">
    <property type="entry name" value="Potassium Channel Kv1.1, Chain A"/>
    <property type="match status" value="1"/>
</dbReference>
<dbReference type="EMBL" id="NHYD01002207">
    <property type="protein sequence ID" value="PPQ87787.1"/>
    <property type="molecule type" value="Genomic_DNA"/>
</dbReference>
<dbReference type="InterPro" id="IPR011333">
    <property type="entry name" value="SKP1/BTB/POZ_sf"/>
</dbReference>